<evidence type="ECO:0000313" key="2">
    <source>
        <dbReference type="EMBL" id="ADU31108.1"/>
    </source>
</evidence>
<evidence type="ECO:0008006" key="4">
    <source>
        <dbReference type="Google" id="ProtNLM"/>
    </source>
</evidence>
<dbReference type="AlphaFoldDB" id="E6TX19"/>
<keyword evidence="1" id="KW-0812">Transmembrane</keyword>
<accession>E6TX19</accession>
<dbReference type="EMBL" id="CP002394">
    <property type="protein sequence ID" value="ADU31108.1"/>
    <property type="molecule type" value="Genomic_DNA"/>
</dbReference>
<dbReference type="Gene3D" id="1.10.1760.20">
    <property type="match status" value="1"/>
</dbReference>
<dbReference type="InterPro" id="IPR017196">
    <property type="entry name" value="ECF_substrate-spec_UCP037395"/>
</dbReference>
<feature type="transmembrane region" description="Helical" evidence="1">
    <location>
        <begin position="7"/>
        <end position="24"/>
    </location>
</feature>
<dbReference type="GO" id="GO:0022857">
    <property type="term" value="F:transmembrane transporter activity"/>
    <property type="evidence" value="ECO:0007669"/>
    <property type="project" value="InterPro"/>
</dbReference>
<keyword evidence="3" id="KW-1185">Reference proteome</keyword>
<sequence length="230" mass="25638" precursor="true">MRAKKGLVSLLIFALLIIFIIVSLLWVNHYLFLSFGVIITAILLFLVHFERRVIEAREIVLLAVLAAIAAVSRIPFASIPSVQPTTFVIMMAGLVFGAETGLIVGVVAALSSNMVLGQGPWTPWQMIAWGLVGFTAGLLRNQSFMKKTWGKVLFAISWGFLFGWIMNLWGLLAAFGSEALLDMRLLIPYFLMSAPFDTMHAVSNVIFLLVFGGIWIKILERFKRKYGLLE</sequence>
<feature type="transmembrane region" description="Helical" evidence="1">
    <location>
        <begin position="88"/>
        <end position="110"/>
    </location>
</feature>
<dbReference type="InterPro" id="IPR024529">
    <property type="entry name" value="ECF_trnsprt_substrate-spec"/>
</dbReference>
<gene>
    <name evidence="2" type="ordered locus">Bcell_2856</name>
</gene>
<protein>
    <recommendedName>
        <fullName evidence="4">ECF transporter S component</fullName>
    </recommendedName>
</protein>
<feature type="transmembrane region" description="Helical" evidence="1">
    <location>
        <begin position="152"/>
        <end position="176"/>
    </location>
</feature>
<dbReference type="KEGG" id="bco:Bcell_2856"/>
<dbReference type="STRING" id="649639.Bcell_2856"/>
<dbReference type="PIRSF" id="PIRSF037395">
    <property type="entry name" value="UCP037395_ABCper"/>
    <property type="match status" value="1"/>
</dbReference>
<feature type="transmembrane region" description="Helical" evidence="1">
    <location>
        <begin position="30"/>
        <end position="47"/>
    </location>
</feature>
<dbReference type="eggNOG" id="COG4720">
    <property type="taxonomic scope" value="Bacteria"/>
</dbReference>
<dbReference type="RefSeq" id="WP_013489440.1">
    <property type="nucleotide sequence ID" value="NC_014829.1"/>
</dbReference>
<reference evidence="2 3" key="1">
    <citation type="submission" date="2010-12" db="EMBL/GenBank/DDBJ databases">
        <title>Complete sequence of Bacillus cellulosilyticus DSM 2522.</title>
        <authorList>
            <consortium name="US DOE Joint Genome Institute"/>
            <person name="Lucas S."/>
            <person name="Copeland A."/>
            <person name="Lapidus A."/>
            <person name="Cheng J.-F."/>
            <person name="Bruce D."/>
            <person name="Goodwin L."/>
            <person name="Pitluck S."/>
            <person name="Chertkov O."/>
            <person name="Detter J.C."/>
            <person name="Han C."/>
            <person name="Tapia R."/>
            <person name="Land M."/>
            <person name="Hauser L."/>
            <person name="Jeffries C."/>
            <person name="Kyrpides N."/>
            <person name="Ivanova N."/>
            <person name="Mikhailova N."/>
            <person name="Brumm P."/>
            <person name="Mead D."/>
            <person name="Woyke T."/>
        </authorList>
    </citation>
    <scope>NUCLEOTIDE SEQUENCE [LARGE SCALE GENOMIC DNA]</scope>
    <source>
        <strain evidence="3">ATCC 21833 / DSM 2522 / FERM P-1141 / JCM 9156 / N-4</strain>
    </source>
</reference>
<feature type="transmembrane region" description="Helical" evidence="1">
    <location>
        <begin position="196"/>
        <end position="216"/>
    </location>
</feature>
<dbReference type="HOGENOM" id="CLU_069956_0_1_9"/>
<dbReference type="Pfam" id="PF12822">
    <property type="entry name" value="ECF_trnsprt"/>
    <property type="match status" value="1"/>
</dbReference>
<organism evidence="2 3">
    <name type="scientific">Evansella cellulosilytica (strain ATCC 21833 / DSM 2522 / FERM P-1141 / JCM 9156 / N-4)</name>
    <name type="common">Bacillus cellulosilyticus</name>
    <dbReference type="NCBI Taxonomy" id="649639"/>
    <lineage>
        <taxon>Bacteria</taxon>
        <taxon>Bacillati</taxon>
        <taxon>Bacillota</taxon>
        <taxon>Bacilli</taxon>
        <taxon>Bacillales</taxon>
        <taxon>Bacillaceae</taxon>
        <taxon>Evansella</taxon>
    </lineage>
</organism>
<keyword evidence="1" id="KW-1133">Transmembrane helix</keyword>
<evidence type="ECO:0000313" key="3">
    <source>
        <dbReference type="Proteomes" id="UP000001401"/>
    </source>
</evidence>
<proteinExistence type="predicted"/>
<evidence type="ECO:0000256" key="1">
    <source>
        <dbReference type="SAM" id="Phobius"/>
    </source>
</evidence>
<keyword evidence="1" id="KW-0472">Membrane</keyword>
<feature type="transmembrane region" description="Helical" evidence="1">
    <location>
        <begin position="59"/>
        <end position="76"/>
    </location>
</feature>
<dbReference type="Proteomes" id="UP000001401">
    <property type="component" value="Chromosome"/>
</dbReference>
<name>E6TX19_EVAC2</name>
<dbReference type="OrthoDB" id="5198189at2"/>